<evidence type="ECO:0000256" key="3">
    <source>
        <dbReference type="ARBA" id="ARBA00022490"/>
    </source>
</evidence>
<feature type="zinc finger region" description="FLZ-type" evidence="5">
    <location>
        <begin position="46"/>
        <end position="90"/>
    </location>
</feature>
<comment type="similarity">
    <text evidence="2">Belongs to the FLZ family.</text>
</comment>
<proteinExistence type="inferred from homology"/>
<dbReference type="Pfam" id="PF04570">
    <property type="entry name" value="zf-FLZ"/>
    <property type="match status" value="1"/>
</dbReference>
<name>A0AAV8PRH3_ENSVE</name>
<dbReference type="PANTHER" id="PTHR33059:SF84">
    <property type="entry name" value="FCS-LIKE ZINC FINGER 15"/>
    <property type="match status" value="1"/>
</dbReference>
<dbReference type="AlphaFoldDB" id="A0AAV8PRH3"/>
<comment type="subcellular location">
    <subcellularLocation>
        <location evidence="1">Cytoplasm</location>
    </subcellularLocation>
</comment>
<evidence type="ECO:0000313" key="8">
    <source>
        <dbReference type="Proteomes" id="UP001222027"/>
    </source>
</evidence>
<evidence type="ECO:0000259" key="6">
    <source>
        <dbReference type="PROSITE" id="PS51795"/>
    </source>
</evidence>
<reference evidence="7 8" key="1">
    <citation type="submission" date="2022-12" db="EMBL/GenBank/DDBJ databases">
        <title>Chromosome-scale assembly of the Ensete ventricosum genome.</title>
        <authorList>
            <person name="Dussert Y."/>
            <person name="Stocks J."/>
            <person name="Wendawek A."/>
            <person name="Woldeyes F."/>
            <person name="Nichols R.A."/>
            <person name="Borrell J.S."/>
        </authorList>
    </citation>
    <scope>NUCLEOTIDE SEQUENCE [LARGE SCALE GENOMIC DNA]</scope>
    <source>
        <strain evidence="8">cv. Maze</strain>
        <tissue evidence="7">Seeds</tissue>
    </source>
</reference>
<keyword evidence="4" id="KW-0479">Metal-binding</keyword>
<evidence type="ECO:0000256" key="1">
    <source>
        <dbReference type="ARBA" id="ARBA00004496"/>
    </source>
</evidence>
<feature type="domain" description="FLZ-type" evidence="6">
    <location>
        <begin position="46"/>
        <end position="90"/>
    </location>
</feature>
<evidence type="ECO:0000256" key="2">
    <source>
        <dbReference type="ARBA" id="ARBA00009374"/>
    </source>
</evidence>
<evidence type="ECO:0000313" key="7">
    <source>
        <dbReference type="EMBL" id="KAJ8493249.1"/>
    </source>
</evidence>
<comment type="caution">
    <text evidence="7">The sequence shown here is derived from an EMBL/GenBank/DDBJ whole genome shotgun (WGS) entry which is preliminary data.</text>
</comment>
<dbReference type="Proteomes" id="UP001222027">
    <property type="component" value="Unassembled WGS sequence"/>
</dbReference>
<protein>
    <recommendedName>
        <fullName evidence="6">FLZ-type domain-containing protein</fullName>
    </recommendedName>
</protein>
<dbReference type="PANTHER" id="PTHR33059">
    <property type="entry name" value="FCS-LIKE ZINC FINGER 5"/>
    <property type="match status" value="1"/>
</dbReference>
<dbReference type="GO" id="GO:0046872">
    <property type="term" value="F:metal ion binding"/>
    <property type="evidence" value="ECO:0007669"/>
    <property type="project" value="UniProtKB-KW"/>
</dbReference>
<keyword evidence="3" id="KW-0963">Cytoplasm</keyword>
<evidence type="ECO:0000256" key="4">
    <source>
        <dbReference type="ARBA" id="ARBA00022723"/>
    </source>
</evidence>
<evidence type="ECO:0000256" key="5">
    <source>
        <dbReference type="PROSITE-ProRule" id="PRU01131"/>
    </source>
</evidence>
<organism evidence="7 8">
    <name type="scientific">Ensete ventricosum</name>
    <name type="common">Abyssinian banana</name>
    <name type="synonym">Musa ensete</name>
    <dbReference type="NCBI Taxonomy" id="4639"/>
    <lineage>
        <taxon>Eukaryota</taxon>
        <taxon>Viridiplantae</taxon>
        <taxon>Streptophyta</taxon>
        <taxon>Embryophyta</taxon>
        <taxon>Tracheophyta</taxon>
        <taxon>Spermatophyta</taxon>
        <taxon>Magnoliopsida</taxon>
        <taxon>Liliopsida</taxon>
        <taxon>Zingiberales</taxon>
        <taxon>Musaceae</taxon>
        <taxon>Ensete</taxon>
    </lineage>
</organism>
<dbReference type="GO" id="GO:0005737">
    <property type="term" value="C:cytoplasm"/>
    <property type="evidence" value="ECO:0007669"/>
    <property type="project" value="UniProtKB-SubCell"/>
</dbReference>
<keyword evidence="8" id="KW-1185">Reference proteome</keyword>
<dbReference type="EMBL" id="JAQQAF010000004">
    <property type="protein sequence ID" value="KAJ8493249.1"/>
    <property type="molecule type" value="Genomic_DNA"/>
</dbReference>
<gene>
    <name evidence="7" type="ORF">OPV22_014970</name>
</gene>
<dbReference type="PROSITE" id="PS51795">
    <property type="entry name" value="ZF_FLZ"/>
    <property type="match status" value="1"/>
</dbReference>
<dbReference type="InterPro" id="IPR007650">
    <property type="entry name" value="Zf-FLZ_dom"/>
</dbReference>
<accession>A0AAV8PRH3</accession>
<sequence length="129" mass="14237">MAGLSVLLETQKAFPKYTRIVSKTSLLKNSSPFSAASPSSSTQGSTFLEYCYLCRRKLQEGQDIYMYRGDRAFCSEECRCRQIFMDEESGKRDHCSLAAAAAADGKYRAGRRRSTATAGERALAGGFAY</sequence>